<accession>A0A803QHT0</accession>
<evidence type="ECO:0000313" key="2">
    <source>
        <dbReference type="EnsemblPlants" id="cds.evm.model.09.920"/>
    </source>
</evidence>
<dbReference type="EnsemblPlants" id="evm.model.09.920">
    <property type="protein sequence ID" value="cds.evm.model.09.920"/>
    <property type="gene ID" value="evm.TU.09.920"/>
</dbReference>
<reference evidence="2" key="2">
    <citation type="submission" date="2021-03" db="UniProtKB">
        <authorList>
            <consortium name="EnsemblPlants"/>
        </authorList>
    </citation>
    <scope>IDENTIFICATION</scope>
</reference>
<dbReference type="PROSITE" id="PS50878">
    <property type="entry name" value="RT_POL"/>
    <property type="match status" value="1"/>
</dbReference>
<dbReference type="AlphaFoldDB" id="A0A803QHT0"/>
<dbReference type="InterPro" id="IPR025558">
    <property type="entry name" value="DUF4283"/>
</dbReference>
<reference evidence="2" key="1">
    <citation type="submission" date="2018-11" db="EMBL/GenBank/DDBJ databases">
        <authorList>
            <person name="Grassa J C."/>
        </authorList>
    </citation>
    <scope>NUCLEOTIDE SEQUENCE [LARGE SCALE GENOMIC DNA]</scope>
</reference>
<dbReference type="PANTHER" id="PTHR31635:SF196">
    <property type="entry name" value="REVERSE TRANSCRIPTASE DOMAIN-CONTAINING PROTEIN-RELATED"/>
    <property type="match status" value="1"/>
</dbReference>
<dbReference type="CDD" id="cd01650">
    <property type="entry name" value="RT_nLTR_like"/>
    <property type="match status" value="1"/>
</dbReference>
<dbReference type="EMBL" id="UZAU01000741">
    <property type="status" value="NOT_ANNOTATED_CDS"/>
    <property type="molecule type" value="Genomic_DNA"/>
</dbReference>
<organism evidence="2 3">
    <name type="scientific">Cannabis sativa</name>
    <name type="common">Hemp</name>
    <name type="synonym">Marijuana</name>
    <dbReference type="NCBI Taxonomy" id="3483"/>
    <lineage>
        <taxon>Eukaryota</taxon>
        <taxon>Viridiplantae</taxon>
        <taxon>Streptophyta</taxon>
        <taxon>Embryophyta</taxon>
        <taxon>Tracheophyta</taxon>
        <taxon>Spermatophyta</taxon>
        <taxon>Magnoliopsida</taxon>
        <taxon>eudicotyledons</taxon>
        <taxon>Gunneridae</taxon>
        <taxon>Pentapetalae</taxon>
        <taxon>rosids</taxon>
        <taxon>fabids</taxon>
        <taxon>Rosales</taxon>
        <taxon>Cannabaceae</taxon>
        <taxon>Cannabis</taxon>
    </lineage>
</organism>
<dbReference type="Proteomes" id="UP000596661">
    <property type="component" value="Chromosome 9"/>
</dbReference>
<dbReference type="Gramene" id="evm.model.09.920">
    <property type="protein sequence ID" value="cds.evm.model.09.920"/>
    <property type="gene ID" value="evm.TU.09.920"/>
</dbReference>
<dbReference type="InterPro" id="IPR000477">
    <property type="entry name" value="RT_dom"/>
</dbReference>
<evidence type="ECO:0000313" key="3">
    <source>
        <dbReference type="Proteomes" id="UP000596661"/>
    </source>
</evidence>
<name>A0A803QHT0_CANSA</name>
<feature type="domain" description="Reverse transcriptase" evidence="1">
    <location>
        <begin position="451"/>
        <end position="717"/>
    </location>
</feature>
<keyword evidence="3" id="KW-1185">Reference proteome</keyword>
<evidence type="ECO:0000259" key="1">
    <source>
        <dbReference type="PROSITE" id="PS50878"/>
    </source>
</evidence>
<proteinExistence type="predicted"/>
<dbReference type="InterPro" id="IPR043502">
    <property type="entry name" value="DNA/RNA_pol_sf"/>
</dbReference>
<dbReference type="Pfam" id="PF14111">
    <property type="entry name" value="DUF4283"/>
    <property type="match status" value="1"/>
</dbReference>
<sequence length="818" mass="94431">MDESCTPKPARPKAGRPCTSVKLELWKKRDQRFRGSQDQDRLAIKGRRRMCEQRAMLFEMAPLSPRASLKLIQRQEDIRNDFVHFLKVNEQCNSDIQQGKTPIPPVLHSGFVVRNLENSFKGEEQKPNVKINLEDIEDEVMFWMPSIVCYVLGSNPPLQIIEGFAKRIWGDKVDRVKLLSFGIYIIRFNSLKFRDQVLNGGFIFFNRRPVIMKPWNSNDTFKKEDVKNVPIWIQLEVLELKYWGEKSLFKIVGQMGKPIMIDAITRERERLSYPRILIEVSMDQTLPEMLEFEDEHGWNTSIGVKYEWKPSICTHCSGLGHVAAEYRKRSKKIEKAEGKKPETRVNNSFQALDTEQSIEEAERRNLWKSICEISTKEDWCITGDFNDVLAQEEIIGNKKAKSAWIPDGDANTAFFNSSIKQRRKVHPGVLAKGPRLSIEQKNMLLQEFTKEEVKSSNILKEINSTIITLIPKIKCPNTVKDFRPIACCNVIYKIATKLLSSRIRNILPEIISPSQGDFIKGRYIGHNIMICQDLVRHYGRKANKPSCMIKLDLQKAYDTVEWNFMEEMLVGLDFPKTFIQLIMNCVRTPKFSLMFNGSLHGFFESKRGLRQGDPMSPLLFVLGMEYLSRLMKKIGGKDHFKFHSGYSNIKLNHLTFANDVLLFCNGDMRSITYMLQALKLFSRTSGLCPNASKTACYCSNMSQREVQQLLVLSGFQQQPKKILKNIEAICRAFLWKGQATFQGGGAVAWEDVCQSKKEGGLGIKRLEEWNKAAMCLVYSIWEARNKLEWQNEQPDCGRVMEAVRWRIKTRVTMFCLRN</sequence>
<dbReference type="Pfam" id="PF00078">
    <property type="entry name" value="RVT_1"/>
    <property type="match status" value="1"/>
</dbReference>
<dbReference type="PANTHER" id="PTHR31635">
    <property type="entry name" value="REVERSE TRANSCRIPTASE DOMAIN-CONTAINING PROTEIN-RELATED"/>
    <property type="match status" value="1"/>
</dbReference>
<dbReference type="SUPFAM" id="SSF56672">
    <property type="entry name" value="DNA/RNA polymerases"/>
    <property type="match status" value="1"/>
</dbReference>
<protein>
    <recommendedName>
        <fullName evidence="1">Reverse transcriptase domain-containing protein</fullName>
    </recommendedName>
</protein>